<dbReference type="InterPro" id="IPR010870">
    <property type="entry name" value="Porin_O/P"/>
</dbReference>
<organism evidence="2">
    <name type="scientific">Coralloluteibacterium stylophorae</name>
    <dbReference type="NCBI Taxonomy" id="1776034"/>
    <lineage>
        <taxon>Bacteria</taxon>
        <taxon>Pseudomonadati</taxon>
        <taxon>Pseudomonadota</taxon>
        <taxon>Gammaproteobacteria</taxon>
        <taxon>Lysobacterales</taxon>
        <taxon>Lysobacteraceae</taxon>
        <taxon>Coralloluteibacterium</taxon>
    </lineage>
</organism>
<dbReference type="EMBL" id="JAGQFT020000016">
    <property type="protein sequence ID" value="MBS7458933.1"/>
    <property type="molecule type" value="Genomic_DNA"/>
</dbReference>
<feature type="signal peptide" evidence="1">
    <location>
        <begin position="1"/>
        <end position="20"/>
    </location>
</feature>
<dbReference type="SUPFAM" id="SSF56935">
    <property type="entry name" value="Porins"/>
    <property type="match status" value="1"/>
</dbReference>
<evidence type="ECO:0000313" key="2">
    <source>
        <dbReference type="EMBL" id="MBR0563457.1"/>
    </source>
</evidence>
<keyword evidence="4" id="KW-1185">Reference proteome</keyword>
<proteinExistence type="predicted"/>
<feature type="chain" id="PRO_5042774224" evidence="1">
    <location>
        <begin position="21"/>
        <end position="370"/>
    </location>
</feature>
<keyword evidence="1" id="KW-0732">Signal</keyword>
<reference evidence="3 4" key="1">
    <citation type="journal article" date="2021" name="Microbiol. Resour. Announc.">
        <title>Draft Genome Sequence of Coralloluteibacterium stylophorae LMG 29479T.</title>
        <authorList>
            <person name="Karlyshev A.V."/>
            <person name="Kudryashova E.B."/>
            <person name="Ariskina E.V."/>
            <person name="Conroy A.P."/>
            <person name="Abidueva E.Y."/>
        </authorList>
    </citation>
    <scope>NUCLEOTIDE SEQUENCE [LARGE SCALE GENOMIC DNA]</scope>
    <source>
        <strain evidence="3 4">LMG 29479</strain>
    </source>
</reference>
<evidence type="ECO:0000256" key="1">
    <source>
        <dbReference type="SAM" id="SignalP"/>
    </source>
</evidence>
<accession>A0A8J7VUG2</accession>
<evidence type="ECO:0000313" key="4">
    <source>
        <dbReference type="Proteomes" id="UP000675747"/>
    </source>
</evidence>
<reference evidence="2" key="2">
    <citation type="submission" date="2021-04" db="EMBL/GenBank/DDBJ databases">
        <authorList>
            <person name="Karlyshev A.V."/>
        </authorList>
    </citation>
    <scope>NUCLEOTIDE SEQUENCE</scope>
    <source>
        <strain evidence="2">LMG 29479</strain>
    </source>
</reference>
<evidence type="ECO:0000313" key="3">
    <source>
        <dbReference type="EMBL" id="MBS7458933.1"/>
    </source>
</evidence>
<name>A0A8J7VUG2_9GAMM</name>
<dbReference type="Proteomes" id="UP000675747">
    <property type="component" value="Unassembled WGS sequence"/>
</dbReference>
<protein>
    <submittedName>
        <fullName evidence="2">Porin</fullName>
    </submittedName>
</protein>
<dbReference type="InterPro" id="IPR023614">
    <property type="entry name" value="Porin_dom_sf"/>
</dbReference>
<dbReference type="AlphaFoldDB" id="A0A8J7VUG2"/>
<dbReference type="EMBL" id="JAGQFT010000134">
    <property type="protein sequence ID" value="MBR0563457.1"/>
    <property type="molecule type" value="Genomic_DNA"/>
</dbReference>
<dbReference type="Pfam" id="PF07396">
    <property type="entry name" value="Porin_O_P"/>
    <property type="match status" value="1"/>
</dbReference>
<sequence length="370" mass="40848">MLRLCLPWLFVLAFPFAARADILLSRVGDHEVSFNGFIQSDANWFDEDVAVLTTGDDSRETRLRRAELVLEGESEHWGWTVGYDPDRPQFLDVRVDVDAGPGELRIGQFKHYNSLEELSSTRENDFIAKAIVTETFGIARRLGVGWQGSAGAWTFAGSGFGRELTEDSATGNGGSLRVTWAPLQTEGHLLHVGASLLQFNADGDSIRVRARPQADLAAARLVDTGELVAADYQRVFGLEAMYVRGALKLQSELMLAEVARDGLPDFRSSSGYLSALWTLTGQSWGYRGAVPRTPRPEAWDAMWQLGLRYDAIDLDDGAVDGGEMDTVTAGVNCYLSEHLKLAVNYVDVHSRRAGIDDDPDVVEARLQLHW</sequence>
<gene>
    <name evidence="3" type="ORF">KB893_017510</name>
    <name evidence="2" type="ORF">KB893_13170</name>
</gene>
<comment type="caution">
    <text evidence="2">The sequence shown here is derived from an EMBL/GenBank/DDBJ whole genome shotgun (WGS) entry which is preliminary data.</text>
</comment>
<dbReference type="Gene3D" id="2.40.160.10">
    <property type="entry name" value="Porin"/>
    <property type="match status" value="1"/>
</dbReference>
<dbReference type="RefSeq" id="WP_211927365.1">
    <property type="nucleotide sequence ID" value="NZ_JAGQFT020000016.1"/>
</dbReference>